<gene>
    <name evidence="1" type="ORF">BpHYR1_029404</name>
</gene>
<sequence>NKENLEIKFLIHSLIILPKQRNLSKNKENLEIKFLIHSLIILPKQRNLSKKSPISKLVRRILNSRYLYKYYCIMF</sequence>
<reference evidence="1 2" key="1">
    <citation type="journal article" date="2018" name="Sci. Rep.">
        <title>Genomic signatures of local adaptation to the degree of environmental predictability in rotifers.</title>
        <authorList>
            <person name="Franch-Gras L."/>
            <person name="Hahn C."/>
            <person name="Garcia-Roger E.M."/>
            <person name="Carmona M.J."/>
            <person name="Serra M."/>
            <person name="Gomez A."/>
        </authorList>
    </citation>
    <scope>NUCLEOTIDE SEQUENCE [LARGE SCALE GENOMIC DNA]</scope>
    <source>
        <strain evidence="1">HYR1</strain>
    </source>
</reference>
<organism evidence="1 2">
    <name type="scientific">Brachionus plicatilis</name>
    <name type="common">Marine rotifer</name>
    <name type="synonym">Brachionus muelleri</name>
    <dbReference type="NCBI Taxonomy" id="10195"/>
    <lineage>
        <taxon>Eukaryota</taxon>
        <taxon>Metazoa</taxon>
        <taxon>Spiralia</taxon>
        <taxon>Gnathifera</taxon>
        <taxon>Rotifera</taxon>
        <taxon>Eurotatoria</taxon>
        <taxon>Monogononta</taxon>
        <taxon>Pseudotrocha</taxon>
        <taxon>Ploima</taxon>
        <taxon>Brachionidae</taxon>
        <taxon>Brachionus</taxon>
    </lineage>
</organism>
<accession>A0A3M7Q9N6</accession>
<proteinExistence type="predicted"/>
<dbReference type="Proteomes" id="UP000276133">
    <property type="component" value="Unassembled WGS sequence"/>
</dbReference>
<keyword evidence="2" id="KW-1185">Reference proteome</keyword>
<feature type="non-terminal residue" evidence="1">
    <location>
        <position position="1"/>
    </location>
</feature>
<name>A0A3M7Q9N6_BRAPC</name>
<dbReference type="EMBL" id="REGN01006965">
    <property type="protein sequence ID" value="RNA07688.1"/>
    <property type="molecule type" value="Genomic_DNA"/>
</dbReference>
<comment type="caution">
    <text evidence="1">The sequence shown here is derived from an EMBL/GenBank/DDBJ whole genome shotgun (WGS) entry which is preliminary data.</text>
</comment>
<protein>
    <submittedName>
        <fullName evidence="1">Uncharacterized protein</fullName>
    </submittedName>
</protein>
<evidence type="ECO:0000313" key="2">
    <source>
        <dbReference type="Proteomes" id="UP000276133"/>
    </source>
</evidence>
<dbReference type="AlphaFoldDB" id="A0A3M7Q9N6"/>
<evidence type="ECO:0000313" key="1">
    <source>
        <dbReference type="EMBL" id="RNA07688.1"/>
    </source>
</evidence>